<feature type="compositionally biased region" description="Polar residues" evidence="1">
    <location>
        <begin position="20"/>
        <end position="29"/>
    </location>
</feature>
<name>A0A7S3DR81_9STRA</name>
<feature type="chain" id="PRO_5030809396" description="Peptidase M11 gametolysin domain-containing protein" evidence="2">
    <location>
        <begin position="23"/>
        <end position="900"/>
    </location>
</feature>
<evidence type="ECO:0000259" key="3">
    <source>
        <dbReference type="Pfam" id="PF05548"/>
    </source>
</evidence>
<dbReference type="AlphaFoldDB" id="A0A7S3DR81"/>
<accession>A0A7S3DR81</accession>
<evidence type="ECO:0000313" key="4">
    <source>
        <dbReference type="EMBL" id="CAD9970463.1"/>
    </source>
</evidence>
<feature type="compositionally biased region" description="Basic and acidic residues" evidence="1">
    <location>
        <begin position="74"/>
        <end position="95"/>
    </location>
</feature>
<feature type="compositionally biased region" description="Polar residues" evidence="1">
    <location>
        <begin position="124"/>
        <end position="136"/>
    </location>
</feature>
<feature type="region of interest" description="Disordered" evidence="1">
    <location>
        <begin position="297"/>
        <end position="328"/>
    </location>
</feature>
<sequence length="900" mass="100666">MNRILFGVWALLALFSAGQVSASSDATPKTNREEDKSQNLRKTRVQERLNQLNQQYQETKPSSSTNTKKQTLSHGDDDDKKKKDRRQALERENKKKSVSTESNKKSSESPKQEKVQKPARKAQKTSNIDSFGNQLQSSDFFESRSEGLVSELTPKERLHQIHPADVKVDRQHRNTREHSSRLFRYRKFDLECVAVLGIGQTTGARQDPNATYFLGCETWNGNIHNVDGACKTWMDQRMYVGQLNSGDTILDFNDPWLNLQNHHIETPAFPPGLINVEPSTRRNLKGDGNARYAAENNLLSDTGHGEDKGHRHLKKATDKTQKDRDSSTAVLGALKYARHHYKNGSRHLQEESTSSRPQNRRELLQDIVPMTGTRRVLAVIIRLRDVWPSMTQDSIRDALWGTDGDTRTLKSYYSDCSRGELLFEPASNLGGHSGDIVFGTTTLYVPKFRSDGDTMIRNGATVYLNENFGVNHPTDLADHIIYIYPEGVLEPVKAYSFVNHWLTVCTDQECLHSTLMSHKIGHNMKLATSGNNNFHDDKSGLMGVHSDLTDVEEPQMCFNGAKLYQLGWFEHGTEVVSMLRTTPATTIRVHGFVKNKNSDVKMLVFDRRSPYDYYLVFNWASGHNSETRESANLVTISASGRHGMNYGESTLIAAMEEGASYEEEFYYYGPCTLKVKVETINVNEGYADISFPSCFEDEAERQAKAEAEALYRKIRDYERAVRLKDIQDARIAAAEANGSPIAPYVPVTIPPVPPYTPAPIGPTPAPTRRPTPEPTVSCLALGDVCYSLSTCCDDGQGACREEVYDSGGTFLMKCRPALDVNATANPDDLANQGEGTDIYGEPFIESCENGICEEGENCLNCPDDCSGLLSGDPQERYCCHGAVFEDLKYGVRNDDPRCAC</sequence>
<gene>
    <name evidence="4" type="ORF">APAL1065_LOCUS14120</name>
</gene>
<keyword evidence="2" id="KW-0732">Signal</keyword>
<dbReference type="InterPro" id="IPR008752">
    <property type="entry name" value="Peptidase_M11"/>
</dbReference>
<feature type="region of interest" description="Disordered" evidence="1">
    <location>
        <begin position="151"/>
        <end position="177"/>
    </location>
</feature>
<feature type="compositionally biased region" description="Basic and acidic residues" evidence="1">
    <location>
        <begin position="153"/>
        <end position="177"/>
    </location>
</feature>
<organism evidence="4">
    <name type="scientific">Entomoneis paludosa</name>
    <dbReference type="NCBI Taxonomy" id="265537"/>
    <lineage>
        <taxon>Eukaryota</taxon>
        <taxon>Sar</taxon>
        <taxon>Stramenopiles</taxon>
        <taxon>Ochrophyta</taxon>
        <taxon>Bacillariophyta</taxon>
        <taxon>Bacillariophyceae</taxon>
        <taxon>Bacillariophycidae</taxon>
        <taxon>Entomoneidaceae</taxon>
        <taxon>Entomoneis</taxon>
    </lineage>
</organism>
<dbReference type="Pfam" id="PF05548">
    <property type="entry name" value="Peptidase_M11"/>
    <property type="match status" value="1"/>
</dbReference>
<feature type="domain" description="Peptidase M11 gametolysin" evidence="3">
    <location>
        <begin position="388"/>
        <end position="585"/>
    </location>
</feature>
<feature type="signal peptide" evidence="2">
    <location>
        <begin position="1"/>
        <end position="22"/>
    </location>
</feature>
<protein>
    <recommendedName>
        <fullName evidence="3">Peptidase M11 gametolysin domain-containing protein</fullName>
    </recommendedName>
</protein>
<evidence type="ECO:0000256" key="2">
    <source>
        <dbReference type="SAM" id="SignalP"/>
    </source>
</evidence>
<proteinExistence type="predicted"/>
<dbReference type="EMBL" id="HBHT01021072">
    <property type="protein sequence ID" value="CAD9970463.1"/>
    <property type="molecule type" value="Transcribed_RNA"/>
</dbReference>
<feature type="compositionally biased region" description="Polar residues" evidence="1">
    <location>
        <begin position="48"/>
        <end position="73"/>
    </location>
</feature>
<feature type="compositionally biased region" description="Basic and acidic residues" evidence="1">
    <location>
        <begin position="303"/>
        <end position="326"/>
    </location>
</feature>
<feature type="region of interest" description="Disordered" evidence="1">
    <location>
        <begin position="20"/>
        <end position="136"/>
    </location>
</feature>
<evidence type="ECO:0000256" key="1">
    <source>
        <dbReference type="SAM" id="MobiDB-lite"/>
    </source>
</evidence>
<reference evidence="4" key="1">
    <citation type="submission" date="2021-01" db="EMBL/GenBank/DDBJ databases">
        <authorList>
            <person name="Corre E."/>
            <person name="Pelletier E."/>
            <person name="Niang G."/>
            <person name="Scheremetjew M."/>
            <person name="Finn R."/>
            <person name="Kale V."/>
            <person name="Holt S."/>
            <person name="Cochrane G."/>
            <person name="Meng A."/>
            <person name="Brown T."/>
            <person name="Cohen L."/>
        </authorList>
    </citation>
    <scope>NUCLEOTIDE SEQUENCE</scope>
    <source>
        <strain evidence="4">CCMP125</strain>
    </source>
</reference>
<feature type="compositionally biased region" description="Basic and acidic residues" evidence="1">
    <location>
        <begin position="102"/>
        <end position="116"/>
    </location>
</feature>